<dbReference type="PANTHER" id="PTHR24343">
    <property type="entry name" value="SERINE/THREONINE KINASE"/>
    <property type="match status" value="1"/>
</dbReference>
<protein>
    <recommendedName>
        <fullName evidence="1">non-specific serine/threonine protein kinase</fullName>
        <ecNumber evidence="1">2.7.11.1</ecNumber>
    </recommendedName>
</protein>
<comment type="catalytic activity">
    <reaction evidence="8">
        <text>L-seryl-[protein] + ATP = O-phospho-L-seryl-[protein] + ADP + H(+)</text>
        <dbReference type="Rhea" id="RHEA:17989"/>
        <dbReference type="Rhea" id="RHEA-COMP:9863"/>
        <dbReference type="Rhea" id="RHEA-COMP:11604"/>
        <dbReference type="ChEBI" id="CHEBI:15378"/>
        <dbReference type="ChEBI" id="CHEBI:29999"/>
        <dbReference type="ChEBI" id="CHEBI:30616"/>
        <dbReference type="ChEBI" id="CHEBI:83421"/>
        <dbReference type="ChEBI" id="CHEBI:456216"/>
        <dbReference type="EC" id="2.7.11.1"/>
    </reaction>
</comment>
<dbReference type="InterPro" id="IPR008271">
    <property type="entry name" value="Ser/Thr_kinase_AS"/>
</dbReference>
<evidence type="ECO:0000256" key="1">
    <source>
        <dbReference type="ARBA" id="ARBA00012513"/>
    </source>
</evidence>
<evidence type="ECO:0000256" key="6">
    <source>
        <dbReference type="ARBA" id="ARBA00022840"/>
    </source>
</evidence>
<evidence type="ECO:0000256" key="10">
    <source>
        <dbReference type="SAM" id="MobiDB-lite"/>
    </source>
</evidence>
<feature type="domain" description="Protein kinase" evidence="11">
    <location>
        <begin position="199"/>
        <end position="465"/>
    </location>
</feature>
<evidence type="ECO:0000256" key="4">
    <source>
        <dbReference type="ARBA" id="ARBA00022741"/>
    </source>
</evidence>
<dbReference type="GO" id="GO:0005524">
    <property type="term" value="F:ATP binding"/>
    <property type="evidence" value="ECO:0007669"/>
    <property type="project" value="UniProtKB-UniRule"/>
</dbReference>
<comment type="catalytic activity">
    <reaction evidence="7">
        <text>L-threonyl-[protein] + ATP = O-phospho-L-threonyl-[protein] + ADP + H(+)</text>
        <dbReference type="Rhea" id="RHEA:46608"/>
        <dbReference type="Rhea" id="RHEA-COMP:11060"/>
        <dbReference type="Rhea" id="RHEA-COMP:11605"/>
        <dbReference type="ChEBI" id="CHEBI:15378"/>
        <dbReference type="ChEBI" id="CHEBI:30013"/>
        <dbReference type="ChEBI" id="CHEBI:30616"/>
        <dbReference type="ChEBI" id="CHEBI:61977"/>
        <dbReference type="ChEBI" id="CHEBI:456216"/>
        <dbReference type="EC" id="2.7.11.1"/>
    </reaction>
</comment>
<dbReference type="PROSITE" id="PS00107">
    <property type="entry name" value="PROTEIN_KINASE_ATP"/>
    <property type="match status" value="1"/>
</dbReference>
<keyword evidence="4 9" id="KW-0547">Nucleotide-binding</keyword>
<evidence type="ECO:0000256" key="8">
    <source>
        <dbReference type="ARBA" id="ARBA00048679"/>
    </source>
</evidence>
<feature type="binding site" evidence="9">
    <location>
        <position position="226"/>
    </location>
    <ligand>
        <name>ATP</name>
        <dbReference type="ChEBI" id="CHEBI:30616"/>
    </ligand>
</feature>
<evidence type="ECO:0000256" key="2">
    <source>
        <dbReference type="ARBA" id="ARBA00022527"/>
    </source>
</evidence>
<dbReference type="GO" id="GO:0004674">
    <property type="term" value="F:protein serine/threonine kinase activity"/>
    <property type="evidence" value="ECO:0007669"/>
    <property type="project" value="UniProtKB-KW"/>
</dbReference>
<gene>
    <name evidence="12" type="ORF">AW171_hschr2910</name>
</gene>
<proteinExistence type="predicted"/>
<evidence type="ECO:0000256" key="9">
    <source>
        <dbReference type="PROSITE-ProRule" id="PRU10141"/>
    </source>
</evidence>
<feature type="compositionally biased region" description="Basic and acidic residues" evidence="10">
    <location>
        <begin position="497"/>
        <end position="513"/>
    </location>
</feature>
<dbReference type="SMART" id="SM00220">
    <property type="entry name" value="S_TKc"/>
    <property type="match status" value="1"/>
</dbReference>
<dbReference type="Proteomes" id="UP000243052">
    <property type="component" value="Chromosome ii"/>
</dbReference>
<dbReference type="InterPro" id="IPR000719">
    <property type="entry name" value="Prot_kinase_dom"/>
</dbReference>
<evidence type="ECO:0000256" key="7">
    <source>
        <dbReference type="ARBA" id="ARBA00047899"/>
    </source>
</evidence>
<feature type="region of interest" description="Disordered" evidence="10">
    <location>
        <begin position="497"/>
        <end position="525"/>
    </location>
</feature>
<evidence type="ECO:0000259" key="11">
    <source>
        <dbReference type="PROSITE" id="PS50011"/>
    </source>
</evidence>
<keyword evidence="13" id="KW-1185">Reference proteome</keyword>
<evidence type="ECO:0000313" key="12">
    <source>
        <dbReference type="EMBL" id="AMD19100.1"/>
    </source>
</evidence>
<keyword evidence="5" id="KW-0418">Kinase</keyword>
<dbReference type="EC" id="2.7.11.1" evidence="1"/>
<dbReference type="InterPro" id="IPR011009">
    <property type="entry name" value="Kinase-like_dom_sf"/>
</dbReference>
<dbReference type="Pfam" id="PF00069">
    <property type="entry name" value="Pkinase"/>
    <property type="match status" value="1"/>
</dbReference>
<organism evidence="12 13">
    <name type="scientific">Eremothecium sinecaudum</name>
    <dbReference type="NCBI Taxonomy" id="45286"/>
    <lineage>
        <taxon>Eukaryota</taxon>
        <taxon>Fungi</taxon>
        <taxon>Dikarya</taxon>
        <taxon>Ascomycota</taxon>
        <taxon>Saccharomycotina</taxon>
        <taxon>Saccharomycetes</taxon>
        <taxon>Saccharomycetales</taxon>
        <taxon>Saccharomycetaceae</taxon>
        <taxon>Eremothecium</taxon>
    </lineage>
</organism>
<sequence>MPEILSVHNSGNAGHELLNTSSEGSVSSLLKAVNHKSKSRLNLVRFFKGPGNHVNDSNLNVNDKRDALNTLLSPNGDLHHNALFARDNISESSIVLDMTPQQNQHPVIYLQKQIESGVDAAQGPRRSNGSDSSLVKKSQKLKRFLKISSSSDVVNMAQGRHDTDSRRGVSPRAVVTDRNSHQLILYLAQDAQAVIKKYGLPGKMLGEGVSGSVSVIEGDGGLFAVKRFRPRSSRDSLADLSRKVTFEFCTGTILHHENVIETLGLLQDDDMFLVVMEYCPYDLFTLVMSDLMSKEEIWCYFKQLCNGVKYLHSQGLVHRDLKLDNCVVTTQGILKLIDFGSAVIYKATDEDIITMAKGIVGSDPYLAPELLTEIYYDPRPLDVWSIAIMYYCMVVKRFPWKKPREDVSSFKLFCQEPEDESDCSRGPQRISRVLPRQSRELISKMLIIQPEKRISIDAVVKDPWFISIDCCTNKHKGTHVTKEHTHNLVTEDAVKELNEKREQEQALKKEQREPNSSLGINANES</sequence>
<dbReference type="Gene3D" id="1.10.510.10">
    <property type="entry name" value="Transferase(Phosphotransferase) domain 1"/>
    <property type="match status" value="1"/>
</dbReference>
<keyword evidence="2" id="KW-0723">Serine/threonine-protein kinase</keyword>
<dbReference type="EMBL" id="CP014242">
    <property type="protein sequence ID" value="AMD19100.1"/>
    <property type="molecule type" value="Genomic_DNA"/>
</dbReference>
<dbReference type="GeneID" id="28722562"/>
<dbReference type="GO" id="GO:0005829">
    <property type="term" value="C:cytosol"/>
    <property type="evidence" value="ECO:0007669"/>
    <property type="project" value="TreeGrafter"/>
</dbReference>
<dbReference type="OrthoDB" id="6513151at2759"/>
<evidence type="ECO:0000313" key="13">
    <source>
        <dbReference type="Proteomes" id="UP000243052"/>
    </source>
</evidence>
<dbReference type="AlphaFoldDB" id="A0A109UX37"/>
<dbReference type="SUPFAM" id="SSF56112">
    <property type="entry name" value="Protein kinase-like (PK-like)"/>
    <property type="match status" value="1"/>
</dbReference>
<feature type="compositionally biased region" description="Polar residues" evidence="10">
    <location>
        <begin position="514"/>
        <end position="525"/>
    </location>
</feature>
<keyword evidence="6 9" id="KW-0067">ATP-binding</keyword>
<dbReference type="RefSeq" id="XP_017986096.1">
    <property type="nucleotide sequence ID" value="XM_018130607.1"/>
</dbReference>
<dbReference type="PROSITE" id="PS00108">
    <property type="entry name" value="PROTEIN_KINASE_ST"/>
    <property type="match status" value="1"/>
</dbReference>
<dbReference type="STRING" id="45286.A0A109UX37"/>
<name>A0A109UX37_9SACH</name>
<dbReference type="PANTHER" id="PTHR24343:SF515">
    <property type="entry name" value="SERINE_THREONINE-PROTEIN KINASE RTK1-RELATED"/>
    <property type="match status" value="1"/>
</dbReference>
<evidence type="ECO:0000256" key="5">
    <source>
        <dbReference type="ARBA" id="ARBA00022777"/>
    </source>
</evidence>
<accession>A0A109UX37</accession>
<evidence type="ECO:0000256" key="3">
    <source>
        <dbReference type="ARBA" id="ARBA00022679"/>
    </source>
</evidence>
<reference evidence="12 13" key="1">
    <citation type="submission" date="2016-01" db="EMBL/GenBank/DDBJ databases">
        <title>Genome sequence of the yeast Holleya sinecauda.</title>
        <authorList>
            <person name="Dietrich F.S."/>
        </authorList>
    </citation>
    <scope>NUCLEOTIDE SEQUENCE [LARGE SCALE GENOMIC DNA]</scope>
    <source>
        <strain evidence="12 13">ATCC 58844</strain>
    </source>
</reference>
<dbReference type="PROSITE" id="PS50011">
    <property type="entry name" value="PROTEIN_KINASE_DOM"/>
    <property type="match status" value="1"/>
</dbReference>
<keyword evidence="3" id="KW-0808">Transferase</keyword>
<dbReference type="InterPro" id="IPR017441">
    <property type="entry name" value="Protein_kinase_ATP_BS"/>
</dbReference>